<dbReference type="EMBL" id="QMDW01000002">
    <property type="protein sequence ID" value="RJX51507.1"/>
    <property type="molecule type" value="Genomic_DNA"/>
</dbReference>
<dbReference type="PANTHER" id="PTHR42924">
    <property type="entry name" value="EXONUCLEASE"/>
    <property type="match status" value="1"/>
</dbReference>
<gene>
    <name evidence="2" type="ORF">DP106_02100</name>
</gene>
<dbReference type="InterPro" id="IPR003141">
    <property type="entry name" value="Pol/His_phosphatase_N"/>
</dbReference>
<dbReference type="PANTHER" id="PTHR42924:SF18">
    <property type="entry name" value="POLYMERASE_HISTIDINOL PHOSPHATASE N-TERMINAL DOMAIN-CONTAINING PROTEIN"/>
    <property type="match status" value="1"/>
</dbReference>
<reference evidence="2 3" key="1">
    <citation type="submission" date="2018-06" db="EMBL/GenBank/DDBJ databases">
        <title>Halonotius sp. F13-13 a new haloarchaeeon isolated from a solar saltern from Isla Cristina, Huelva, Spain.</title>
        <authorList>
            <person name="Duran-Viseras A."/>
            <person name="Sanchez-Porro C."/>
            <person name="Ventosa A."/>
        </authorList>
    </citation>
    <scope>NUCLEOTIDE SEQUENCE [LARGE SCALE GENOMIC DNA]</scope>
    <source>
        <strain evidence="2 3">CECT 7525</strain>
    </source>
</reference>
<dbReference type="AlphaFoldDB" id="A0A3A6QSM2"/>
<dbReference type="SMART" id="SM00481">
    <property type="entry name" value="POLIIIAc"/>
    <property type="match status" value="1"/>
</dbReference>
<evidence type="ECO:0000259" key="1">
    <source>
        <dbReference type="SMART" id="SM00481"/>
    </source>
</evidence>
<sequence>MSMAQPAADLHVHTTASDGTLPIEAVPAAADAADIDLVAVTDHDRIQPALDAPITDHDGVTVIRRIELRVDTGRQRLDLLGYAVESTDELTVELDRLQQNRIERAKQIIDRVEDYIGVTLELDIQPGIGRQHIARAVANSDANYDFQGAFGELIGDGCPCYIPREITPVARGISLLTEACPVVSLAHPLRYDDPGAALDHAAELEAVERYYPYDHAVDTDRIDDAIDRHSLLATGGSDAHGTTLGQAGPPPAAVKRFRRWLQKR</sequence>
<proteinExistence type="predicted"/>
<dbReference type="GO" id="GO:0004534">
    <property type="term" value="F:5'-3' RNA exonuclease activity"/>
    <property type="evidence" value="ECO:0007669"/>
    <property type="project" value="TreeGrafter"/>
</dbReference>
<dbReference type="RefSeq" id="WP_120083040.1">
    <property type="nucleotide sequence ID" value="NZ_QMDW01000002.1"/>
</dbReference>
<dbReference type="GO" id="GO:0035312">
    <property type="term" value="F:5'-3' DNA exonuclease activity"/>
    <property type="evidence" value="ECO:0007669"/>
    <property type="project" value="TreeGrafter"/>
</dbReference>
<dbReference type="OrthoDB" id="196608at2157"/>
<dbReference type="InterPro" id="IPR052018">
    <property type="entry name" value="PHP_domain"/>
</dbReference>
<dbReference type="SUPFAM" id="SSF89550">
    <property type="entry name" value="PHP domain-like"/>
    <property type="match status" value="1"/>
</dbReference>
<evidence type="ECO:0000313" key="3">
    <source>
        <dbReference type="Proteomes" id="UP000281564"/>
    </source>
</evidence>
<organism evidence="2 3">
    <name type="scientific">Halonotius pteroides</name>
    <dbReference type="NCBI Taxonomy" id="268735"/>
    <lineage>
        <taxon>Archaea</taxon>
        <taxon>Methanobacteriati</taxon>
        <taxon>Methanobacteriota</taxon>
        <taxon>Stenosarchaea group</taxon>
        <taxon>Halobacteria</taxon>
        <taxon>Halobacteriales</taxon>
        <taxon>Haloferacaceae</taxon>
        <taxon>Halonotius</taxon>
    </lineage>
</organism>
<name>A0A3A6QSM2_9EURY</name>
<protein>
    <submittedName>
        <fullName evidence="2">PHP domain-containing protein</fullName>
    </submittedName>
</protein>
<dbReference type="InterPro" id="IPR016195">
    <property type="entry name" value="Pol/histidinol_Pase-like"/>
</dbReference>
<dbReference type="Gene3D" id="1.10.150.650">
    <property type="match status" value="1"/>
</dbReference>
<dbReference type="Proteomes" id="UP000281564">
    <property type="component" value="Unassembled WGS sequence"/>
</dbReference>
<keyword evidence="3" id="KW-1185">Reference proteome</keyword>
<comment type="caution">
    <text evidence="2">The sequence shown here is derived from an EMBL/GenBank/DDBJ whole genome shotgun (WGS) entry which is preliminary data.</text>
</comment>
<dbReference type="Gene3D" id="3.20.20.140">
    <property type="entry name" value="Metal-dependent hydrolases"/>
    <property type="match status" value="1"/>
</dbReference>
<evidence type="ECO:0000313" key="2">
    <source>
        <dbReference type="EMBL" id="RJX51507.1"/>
    </source>
</evidence>
<feature type="domain" description="Polymerase/histidinol phosphatase N-terminal" evidence="1">
    <location>
        <begin position="8"/>
        <end position="72"/>
    </location>
</feature>
<accession>A0A3A6QSM2</accession>